<proteinExistence type="predicted"/>
<organism evidence="2">
    <name type="scientific">Populus alba</name>
    <name type="common">White poplar</name>
    <dbReference type="NCBI Taxonomy" id="43335"/>
    <lineage>
        <taxon>Eukaryota</taxon>
        <taxon>Viridiplantae</taxon>
        <taxon>Streptophyta</taxon>
        <taxon>Embryophyta</taxon>
        <taxon>Tracheophyta</taxon>
        <taxon>Spermatophyta</taxon>
        <taxon>Magnoliopsida</taxon>
        <taxon>eudicotyledons</taxon>
        <taxon>Gunneridae</taxon>
        <taxon>Pentapetalae</taxon>
        <taxon>rosids</taxon>
        <taxon>fabids</taxon>
        <taxon>Malpighiales</taxon>
        <taxon>Salicaceae</taxon>
        <taxon>Saliceae</taxon>
        <taxon>Populus</taxon>
    </lineage>
</organism>
<reference evidence="2" key="1">
    <citation type="submission" date="2018-10" db="EMBL/GenBank/DDBJ databases">
        <title>Population genomic analysis revealed the cold adaptation of white poplar.</title>
        <authorList>
            <person name="Liu Y.-J."/>
        </authorList>
    </citation>
    <scope>NUCLEOTIDE SEQUENCE [LARGE SCALE GENOMIC DNA]</scope>
    <source>
        <strain evidence="2">PAL-ZL1</strain>
    </source>
</reference>
<evidence type="ECO:0000313" key="2">
    <source>
        <dbReference type="EMBL" id="TKR86321.1"/>
    </source>
</evidence>
<protein>
    <recommendedName>
        <fullName evidence="3">Transmembrane protein</fullName>
    </recommendedName>
</protein>
<sequence length="108" mass="12317">MRVVVEEAEAEAVMPGFSWCFWSDREEKRERFDYGVVFLCVHVALLELRRGDVACSDWTDVSDVDRGCGEPGLVGFLDNRDVVFTLISFDFILHIIIVIIICVTMTLL</sequence>
<keyword evidence="1" id="KW-1133">Transmembrane helix</keyword>
<dbReference type="EMBL" id="RCHU01000913">
    <property type="protein sequence ID" value="TKR86321.1"/>
    <property type="molecule type" value="Genomic_DNA"/>
</dbReference>
<accession>A0A4U5NTA5</accession>
<name>A0A4U5NTA5_POPAL</name>
<dbReference type="AlphaFoldDB" id="A0A4U5NTA5"/>
<gene>
    <name evidence="2" type="ORF">D5086_0000238790</name>
</gene>
<evidence type="ECO:0008006" key="3">
    <source>
        <dbReference type="Google" id="ProtNLM"/>
    </source>
</evidence>
<keyword evidence="1" id="KW-0472">Membrane</keyword>
<feature type="transmembrane region" description="Helical" evidence="1">
    <location>
        <begin position="82"/>
        <end position="107"/>
    </location>
</feature>
<evidence type="ECO:0000256" key="1">
    <source>
        <dbReference type="SAM" id="Phobius"/>
    </source>
</evidence>
<keyword evidence="1" id="KW-0812">Transmembrane</keyword>
<comment type="caution">
    <text evidence="2">The sequence shown here is derived from an EMBL/GenBank/DDBJ whole genome shotgun (WGS) entry which is preliminary data.</text>
</comment>